<accession>A0A4P6MY93</accession>
<dbReference type="EMBL" id="CP036164">
    <property type="protein sequence ID" value="QBF46710.1"/>
    <property type="molecule type" value="Genomic_DNA"/>
</dbReference>
<dbReference type="RefSeq" id="WP_130629928.1">
    <property type="nucleotide sequence ID" value="NZ_CP036164.1"/>
</dbReference>
<evidence type="ECO:0000313" key="2">
    <source>
        <dbReference type="Proteomes" id="UP000290408"/>
    </source>
</evidence>
<organism evidence="1 2">
    <name type="scientific">Janibacter limosus</name>
    <dbReference type="NCBI Taxonomy" id="53458"/>
    <lineage>
        <taxon>Bacteria</taxon>
        <taxon>Bacillati</taxon>
        <taxon>Actinomycetota</taxon>
        <taxon>Actinomycetes</taxon>
        <taxon>Micrococcales</taxon>
        <taxon>Intrasporangiaceae</taxon>
        <taxon>Janibacter</taxon>
    </lineage>
</organism>
<name>A0A4P6MY93_9MICO</name>
<sequence length="416" mass="45605">MAGVEWTDTGWHARDAVASHNGIATRLWGSTEVDQVLWGRSVAEPVGGEGDADAVITPARLETSAYQLPGTLQEVAAAALRHTGRNWKRTLRLPIRFNGQCLGLGVEPTAQLLTDGHLAFVPTRYFDGECSNELWGFRIHRRDERQSIQPRDLAVDRAGRALSLDQSRAANIVGISLFAVTRDDKVMLIQQTQGNSVAPGALASSSSGSLDLADFPQGPRRPWWSSWWGASRGQGDGDVNGVRVLLTGMLRELHEECLVRPGRRTDGSPDYFAGEVRGETARVTGYWRWESRSMKPEFSGLVKVDVDAGTLTSRTHRGGETTFTERLVAVDADVLVRAADLKANTSTGWERRAINLLREGVVHTQSADTNAVEATTPEQVEAVEMSPSCEQAWVHAVRFVSQNPDWLSVSDELSPR</sequence>
<dbReference type="AlphaFoldDB" id="A0A4P6MY93"/>
<dbReference type="Proteomes" id="UP000290408">
    <property type="component" value="Chromosome"/>
</dbReference>
<proteinExistence type="predicted"/>
<reference evidence="1 2" key="1">
    <citation type="submission" date="2019-02" db="EMBL/GenBank/DDBJ databases">
        <title>Genomic data mining of an Antarctic deep-sea actinobacterium, Janibacterlimosus P3-3-X1.</title>
        <authorList>
            <person name="Liao L."/>
            <person name="Chen B."/>
        </authorList>
    </citation>
    <scope>NUCLEOTIDE SEQUENCE [LARGE SCALE GENOMIC DNA]</scope>
    <source>
        <strain evidence="1 2">P3-3-X1</strain>
    </source>
</reference>
<gene>
    <name evidence="1" type="ORF">EXU32_10900</name>
</gene>
<evidence type="ECO:0000313" key="1">
    <source>
        <dbReference type="EMBL" id="QBF46710.1"/>
    </source>
</evidence>
<keyword evidence="2" id="KW-1185">Reference proteome</keyword>
<protein>
    <submittedName>
        <fullName evidence="1">Uncharacterized protein</fullName>
    </submittedName>
</protein>
<dbReference type="KEGG" id="jli:EXU32_10900"/>
<dbReference type="OrthoDB" id="5147270at2"/>